<dbReference type="InterPro" id="IPR002145">
    <property type="entry name" value="CopG"/>
</dbReference>
<name>A0A0F9LAU0_9ZZZZ</name>
<accession>A0A0F9LAU0</accession>
<organism evidence="2">
    <name type="scientific">marine sediment metagenome</name>
    <dbReference type="NCBI Taxonomy" id="412755"/>
    <lineage>
        <taxon>unclassified sequences</taxon>
        <taxon>metagenomes</taxon>
        <taxon>ecological metagenomes</taxon>
    </lineage>
</organism>
<feature type="domain" description="Ribbon-helix-helix protein CopG" evidence="1">
    <location>
        <begin position="15"/>
        <end position="55"/>
    </location>
</feature>
<proteinExistence type="predicted"/>
<comment type="caution">
    <text evidence="2">The sequence shown here is derived from an EMBL/GenBank/DDBJ whole genome shotgun (WGS) entry which is preliminary data.</text>
</comment>
<dbReference type="EMBL" id="LAZR01006458">
    <property type="protein sequence ID" value="KKM91984.1"/>
    <property type="molecule type" value="Genomic_DNA"/>
</dbReference>
<dbReference type="SUPFAM" id="SSF47598">
    <property type="entry name" value="Ribbon-helix-helix"/>
    <property type="match status" value="1"/>
</dbReference>
<dbReference type="InterPro" id="IPR013321">
    <property type="entry name" value="Arc_rbn_hlx_hlx"/>
</dbReference>
<sequence>MANQGKENTRPKMVNITINLPHIYDKNIQKLIKMKVTASRSEAIRTALRDFLYKEYKNLELFGFFDEKVD</sequence>
<protein>
    <recommendedName>
        <fullName evidence="1">Ribbon-helix-helix protein CopG domain-containing protein</fullName>
    </recommendedName>
</protein>
<dbReference type="AlphaFoldDB" id="A0A0F9LAU0"/>
<evidence type="ECO:0000313" key="2">
    <source>
        <dbReference type="EMBL" id="KKM91984.1"/>
    </source>
</evidence>
<evidence type="ECO:0000259" key="1">
    <source>
        <dbReference type="Pfam" id="PF01402"/>
    </source>
</evidence>
<dbReference type="CDD" id="cd22231">
    <property type="entry name" value="RHH_NikR_HicB-like"/>
    <property type="match status" value="1"/>
</dbReference>
<dbReference type="Pfam" id="PF01402">
    <property type="entry name" value="RHH_1"/>
    <property type="match status" value="1"/>
</dbReference>
<dbReference type="Gene3D" id="1.10.1220.10">
    <property type="entry name" value="Met repressor-like"/>
    <property type="match status" value="1"/>
</dbReference>
<gene>
    <name evidence="2" type="ORF">LCGC14_1223060</name>
</gene>
<dbReference type="InterPro" id="IPR010985">
    <property type="entry name" value="Ribbon_hlx_hlx"/>
</dbReference>
<reference evidence="2" key="1">
    <citation type="journal article" date="2015" name="Nature">
        <title>Complex archaea that bridge the gap between prokaryotes and eukaryotes.</title>
        <authorList>
            <person name="Spang A."/>
            <person name="Saw J.H."/>
            <person name="Jorgensen S.L."/>
            <person name="Zaremba-Niedzwiedzka K."/>
            <person name="Martijn J."/>
            <person name="Lind A.E."/>
            <person name="van Eijk R."/>
            <person name="Schleper C."/>
            <person name="Guy L."/>
            <person name="Ettema T.J."/>
        </authorList>
    </citation>
    <scope>NUCLEOTIDE SEQUENCE</scope>
</reference>
<dbReference type="GO" id="GO:0006355">
    <property type="term" value="P:regulation of DNA-templated transcription"/>
    <property type="evidence" value="ECO:0007669"/>
    <property type="project" value="InterPro"/>
</dbReference>